<gene>
    <name evidence="8" type="ORF">QJS04_geneDACA008742</name>
</gene>
<feature type="compositionally biased region" description="Polar residues" evidence="5">
    <location>
        <begin position="1"/>
        <end position="21"/>
    </location>
</feature>
<protein>
    <submittedName>
        <fullName evidence="8">Phosphatidylinositol N-acetylglucosaminyltransferase subunit P</fullName>
    </submittedName>
</protein>
<feature type="transmembrane region" description="Helical" evidence="6">
    <location>
        <begin position="100"/>
        <end position="120"/>
    </location>
</feature>
<comment type="caution">
    <text evidence="8">The sequence shown here is derived from an EMBL/GenBank/DDBJ whole genome shotgun (WGS) entry which is preliminary data.</text>
</comment>
<dbReference type="GO" id="GO:0016020">
    <property type="term" value="C:membrane"/>
    <property type="evidence" value="ECO:0007669"/>
    <property type="project" value="UniProtKB-SubCell"/>
</dbReference>
<dbReference type="Pfam" id="PF08510">
    <property type="entry name" value="PIG-P"/>
    <property type="match status" value="1"/>
</dbReference>
<evidence type="ECO:0000313" key="8">
    <source>
        <dbReference type="EMBL" id="KAK1262150.1"/>
    </source>
</evidence>
<proteinExistence type="predicted"/>
<feature type="transmembrane region" description="Helical" evidence="6">
    <location>
        <begin position="58"/>
        <end position="80"/>
    </location>
</feature>
<dbReference type="PANTHER" id="PTHR47681:SF3">
    <property type="entry name" value="PHOSPHATIDYLINOSITOL N-ACETYLGLUCOSAMINYLTRANSFERASE SUBUNIT P-RELATED"/>
    <property type="match status" value="1"/>
</dbReference>
<evidence type="ECO:0000256" key="4">
    <source>
        <dbReference type="ARBA" id="ARBA00023136"/>
    </source>
</evidence>
<comment type="subcellular location">
    <subcellularLocation>
        <location evidence="1">Membrane</location>
        <topology evidence="1">Multi-pass membrane protein</topology>
    </subcellularLocation>
</comment>
<reference evidence="8" key="2">
    <citation type="submission" date="2023-06" db="EMBL/GenBank/DDBJ databases">
        <authorList>
            <person name="Ma L."/>
            <person name="Liu K.-W."/>
            <person name="Li Z."/>
            <person name="Hsiao Y.-Y."/>
            <person name="Qi Y."/>
            <person name="Fu T."/>
            <person name="Tang G."/>
            <person name="Zhang D."/>
            <person name="Sun W.-H."/>
            <person name="Liu D.-K."/>
            <person name="Li Y."/>
            <person name="Chen G.-Z."/>
            <person name="Liu X.-D."/>
            <person name="Liao X.-Y."/>
            <person name="Jiang Y.-T."/>
            <person name="Yu X."/>
            <person name="Hao Y."/>
            <person name="Huang J."/>
            <person name="Zhao X.-W."/>
            <person name="Ke S."/>
            <person name="Chen Y.-Y."/>
            <person name="Wu W.-L."/>
            <person name="Hsu J.-L."/>
            <person name="Lin Y.-F."/>
            <person name="Huang M.-D."/>
            <person name="Li C.-Y."/>
            <person name="Huang L."/>
            <person name="Wang Z.-W."/>
            <person name="Zhao X."/>
            <person name="Zhong W.-Y."/>
            <person name="Peng D.-H."/>
            <person name="Ahmad S."/>
            <person name="Lan S."/>
            <person name="Zhang J.-S."/>
            <person name="Tsai W.-C."/>
            <person name="Van De Peer Y."/>
            <person name="Liu Z.-J."/>
        </authorList>
    </citation>
    <scope>NUCLEOTIDE SEQUENCE</scope>
    <source>
        <strain evidence="8">SCP</strain>
        <tissue evidence="8">Leaves</tissue>
    </source>
</reference>
<keyword evidence="3 6" id="KW-1133">Transmembrane helix</keyword>
<evidence type="ECO:0000256" key="1">
    <source>
        <dbReference type="ARBA" id="ARBA00004141"/>
    </source>
</evidence>
<keyword evidence="4 6" id="KW-0472">Membrane</keyword>
<keyword evidence="9" id="KW-1185">Reference proteome</keyword>
<evidence type="ECO:0000256" key="2">
    <source>
        <dbReference type="ARBA" id="ARBA00022692"/>
    </source>
</evidence>
<keyword evidence="8" id="KW-0328">Glycosyltransferase</keyword>
<name>A0AAV9ADT1_ACOGR</name>
<reference evidence="8" key="1">
    <citation type="journal article" date="2023" name="Nat. Commun.">
        <title>Diploid and tetraploid genomes of Acorus and the evolution of monocots.</title>
        <authorList>
            <person name="Ma L."/>
            <person name="Liu K.W."/>
            <person name="Li Z."/>
            <person name="Hsiao Y.Y."/>
            <person name="Qi Y."/>
            <person name="Fu T."/>
            <person name="Tang G.D."/>
            <person name="Zhang D."/>
            <person name="Sun W.H."/>
            <person name="Liu D.K."/>
            <person name="Li Y."/>
            <person name="Chen G.Z."/>
            <person name="Liu X.D."/>
            <person name="Liao X.Y."/>
            <person name="Jiang Y.T."/>
            <person name="Yu X."/>
            <person name="Hao Y."/>
            <person name="Huang J."/>
            <person name="Zhao X.W."/>
            <person name="Ke S."/>
            <person name="Chen Y.Y."/>
            <person name="Wu W.L."/>
            <person name="Hsu J.L."/>
            <person name="Lin Y.F."/>
            <person name="Huang M.D."/>
            <person name="Li C.Y."/>
            <person name="Huang L."/>
            <person name="Wang Z.W."/>
            <person name="Zhao X."/>
            <person name="Zhong W.Y."/>
            <person name="Peng D.H."/>
            <person name="Ahmad S."/>
            <person name="Lan S."/>
            <person name="Zhang J.S."/>
            <person name="Tsai W.C."/>
            <person name="Van de Peer Y."/>
            <person name="Liu Z.J."/>
        </authorList>
    </citation>
    <scope>NUCLEOTIDE SEQUENCE</scope>
    <source>
        <strain evidence="8">SCP</strain>
    </source>
</reference>
<dbReference type="Proteomes" id="UP001179952">
    <property type="component" value="Unassembled WGS sequence"/>
</dbReference>
<dbReference type="PANTHER" id="PTHR47681">
    <property type="entry name" value="PHOSPHATIDYLINOSITOL N-ACETYLGLUCOSAMINYLTRANSFERASE SUBUNIT P-RELATED"/>
    <property type="match status" value="1"/>
</dbReference>
<keyword evidence="8" id="KW-0808">Transferase</keyword>
<dbReference type="EMBL" id="JAUJYN010000010">
    <property type="protein sequence ID" value="KAK1262150.1"/>
    <property type="molecule type" value="Genomic_DNA"/>
</dbReference>
<evidence type="ECO:0000313" key="9">
    <source>
        <dbReference type="Proteomes" id="UP001179952"/>
    </source>
</evidence>
<feature type="region of interest" description="Disordered" evidence="5">
    <location>
        <begin position="1"/>
        <end position="53"/>
    </location>
</feature>
<dbReference type="InterPro" id="IPR013717">
    <property type="entry name" value="PIG-P"/>
</dbReference>
<evidence type="ECO:0000256" key="3">
    <source>
        <dbReference type="ARBA" id="ARBA00022989"/>
    </source>
</evidence>
<dbReference type="GO" id="GO:0016757">
    <property type="term" value="F:glycosyltransferase activity"/>
    <property type="evidence" value="ECO:0007669"/>
    <property type="project" value="UniProtKB-KW"/>
</dbReference>
<accession>A0AAV9ADT1</accession>
<evidence type="ECO:0000256" key="6">
    <source>
        <dbReference type="SAM" id="Phobius"/>
    </source>
</evidence>
<evidence type="ECO:0000259" key="7">
    <source>
        <dbReference type="Pfam" id="PF08510"/>
    </source>
</evidence>
<organism evidence="8 9">
    <name type="scientific">Acorus gramineus</name>
    <name type="common">Dwarf sweet flag</name>
    <dbReference type="NCBI Taxonomy" id="55184"/>
    <lineage>
        <taxon>Eukaryota</taxon>
        <taxon>Viridiplantae</taxon>
        <taxon>Streptophyta</taxon>
        <taxon>Embryophyta</taxon>
        <taxon>Tracheophyta</taxon>
        <taxon>Spermatophyta</taxon>
        <taxon>Magnoliopsida</taxon>
        <taxon>Liliopsida</taxon>
        <taxon>Acoraceae</taxon>
        <taxon>Acorus</taxon>
    </lineage>
</organism>
<keyword evidence="2 6" id="KW-0812">Transmembrane</keyword>
<feature type="domain" description="PIG-P" evidence="7">
    <location>
        <begin position="56"/>
        <end position="172"/>
    </location>
</feature>
<evidence type="ECO:0000256" key="5">
    <source>
        <dbReference type="SAM" id="MobiDB-lite"/>
    </source>
</evidence>
<dbReference type="AlphaFoldDB" id="A0AAV9ADT1"/>
<sequence>MAESQSSPLNSPTSGRRTLSFSRRERARVSISAEAEDVASPRSPQPQSLRGGPKPSEVYGFVGLISTIVATVIFFVWAYIPEPWLHSLGITYYPSRYWALAVPTYAMVTIVLALAFYLGLNFMVTPPPTSFNTMFDQYSRERPTFINPVDGEERPIDPISDIGINHVNELMFNTR</sequence>